<comment type="caution">
    <text evidence="8">The sequence shown here is derived from an EMBL/GenBank/DDBJ whole genome shotgun (WGS) entry which is preliminary data.</text>
</comment>
<accession>A0ABS3YX96</accession>
<evidence type="ECO:0000256" key="5">
    <source>
        <dbReference type="ARBA" id="ARBA00022989"/>
    </source>
</evidence>
<dbReference type="PANTHER" id="PTHR30589:SF0">
    <property type="entry name" value="PHOSPHATIDYLGLYCEROL--PROLIPOPROTEIN DIACYLGLYCERYL TRANSFERASE"/>
    <property type="match status" value="1"/>
</dbReference>
<evidence type="ECO:0000256" key="3">
    <source>
        <dbReference type="ARBA" id="ARBA00022679"/>
    </source>
</evidence>
<evidence type="ECO:0000256" key="4">
    <source>
        <dbReference type="ARBA" id="ARBA00022692"/>
    </source>
</evidence>
<dbReference type="GO" id="GO:0016757">
    <property type="term" value="F:glycosyltransferase activity"/>
    <property type="evidence" value="ECO:0007669"/>
    <property type="project" value="UniProtKB-KW"/>
</dbReference>
<evidence type="ECO:0000313" key="9">
    <source>
        <dbReference type="Proteomes" id="UP000677244"/>
    </source>
</evidence>
<evidence type="ECO:0000313" key="8">
    <source>
        <dbReference type="EMBL" id="MBO9202464.1"/>
    </source>
</evidence>
<dbReference type="RefSeq" id="WP_209140510.1">
    <property type="nucleotide sequence ID" value="NZ_JAGHKO010000004.1"/>
</dbReference>
<dbReference type="InterPro" id="IPR001640">
    <property type="entry name" value="Lgt"/>
</dbReference>
<gene>
    <name evidence="8" type="ORF">J7I42_19410</name>
</gene>
<feature type="transmembrane region" description="Helical" evidence="7">
    <location>
        <begin position="319"/>
        <end position="336"/>
    </location>
</feature>
<dbReference type="EC" id="2.4.99.-" evidence="8"/>
<keyword evidence="2" id="KW-1003">Cell membrane</keyword>
<keyword evidence="8" id="KW-0328">Glycosyltransferase</keyword>
<feature type="transmembrane region" description="Helical" evidence="7">
    <location>
        <begin position="76"/>
        <end position="98"/>
    </location>
</feature>
<organism evidence="8 9">
    <name type="scientific">Niastella soli</name>
    <dbReference type="NCBI Taxonomy" id="2821487"/>
    <lineage>
        <taxon>Bacteria</taxon>
        <taxon>Pseudomonadati</taxon>
        <taxon>Bacteroidota</taxon>
        <taxon>Chitinophagia</taxon>
        <taxon>Chitinophagales</taxon>
        <taxon>Chitinophagaceae</taxon>
        <taxon>Niastella</taxon>
    </lineage>
</organism>
<proteinExistence type="inferred from homology"/>
<feature type="transmembrane region" description="Helical" evidence="7">
    <location>
        <begin position="6"/>
        <end position="24"/>
    </location>
</feature>
<dbReference type="EMBL" id="JAGHKO010000004">
    <property type="protein sequence ID" value="MBO9202464.1"/>
    <property type="molecule type" value="Genomic_DNA"/>
</dbReference>
<protein>
    <submittedName>
        <fullName evidence="8">Prolipoprotein diacylglyceryl transferase</fullName>
        <ecNumber evidence="8">2.4.99.-</ecNumber>
    </submittedName>
</protein>
<name>A0ABS3YX96_9BACT</name>
<dbReference type="PANTHER" id="PTHR30589">
    <property type="entry name" value="PROLIPOPROTEIN DIACYLGLYCERYL TRANSFERASE"/>
    <property type="match status" value="1"/>
</dbReference>
<dbReference type="Pfam" id="PF01790">
    <property type="entry name" value="LGT"/>
    <property type="match status" value="1"/>
</dbReference>
<keyword evidence="3 8" id="KW-0808">Transferase</keyword>
<keyword evidence="9" id="KW-1185">Reference proteome</keyword>
<keyword evidence="5 7" id="KW-1133">Transmembrane helix</keyword>
<evidence type="ECO:0000256" key="6">
    <source>
        <dbReference type="ARBA" id="ARBA00023136"/>
    </source>
</evidence>
<feature type="transmembrane region" description="Helical" evidence="7">
    <location>
        <begin position="45"/>
        <end position="64"/>
    </location>
</feature>
<dbReference type="Proteomes" id="UP000677244">
    <property type="component" value="Unassembled WGS sequence"/>
</dbReference>
<evidence type="ECO:0000256" key="2">
    <source>
        <dbReference type="ARBA" id="ARBA00022475"/>
    </source>
</evidence>
<evidence type="ECO:0000256" key="7">
    <source>
        <dbReference type="SAM" id="Phobius"/>
    </source>
</evidence>
<evidence type="ECO:0000256" key="1">
    <source>
        <dbReference type="ARBA" id="ARBA00007150"/>
    </source>
</evidence>
<feature type="transmembrane region" description="Helical" evidence="7">
    <location>
        <begin position="119"/>
        <end position="138"/>
    </location>
</feature>
<comment type="similarity">
    <text evidence="1">Belongs to the Lgt family.</text>
</comment>
<keyword evidence="6 7" id="KW-0472">Membrane</keyword>
<reference evidence="8 9" key="1">
    <citation type="submission" date="2021-03" db="EMBL/GenBank/DDBJ databases">
        <title>Assistant Professor.</title>
        <authorList>
            <person name="Huq M.A."/>
        </authorList>
    </citation>
    <scope>NUCLEOTIDE SEQUENCE [LARGE SCALE GENOMIC DNA]</scope>
    <source>
        <strain evidence="8 9">MAH-29</strain>
    </source>
</reference>
<sequence length="343" mass="38591">MFTPFGFFLLLAFAAAYITFRMEYRHREAAGIIQSFAGPARVVHPVIWGLLGFAAGAKLVYWWLHRSLFIGTPQDFIFSTRGNWIAGLVAGLVVWFIARRQSPASGGREPMHPYQLMDYLLLYCGLFGFGGAILFATLEGHFTDGRLFNGLNYYGALIAGALTYLYINKRYGIRPAIAADIGSPGMMLAYAVGRMGCHVAGDGDWGIINDQPRPAWLPQWLWASYYPHNSVHQGIYIPGCTGSHCTILQAPVFPTPLYEAIICFCLFLLLWRLRRSIKKPGILFAYFAILNGAERFFIEFIRINPRYHIGYWKLSQAQLLALGWLFTGLIVLLLSARKTGIRN</sequence>
<feature type="transmembrane region" description="Helical" evidence="7">
    <location>
        <begin position="150"/>
        <end position="167"/>
    </location>
</feature>
<feature type="transmembrane region" description="Helical" evidence="7">
    <location>
        <begin position="280"/>
        <end position="298"/>
    </location>
</feature>
<keyword evidence="4 7" id="KW-0812">Transmembrane</keyword>
<feature type="transmembrane region" description="Helical" evidence="7">
    <location>
        <begin position="257"/>
        <end position="274"/>
    </location>
</feature>